<dbReference type="InterPro" id="IPR007278">
    <property type="entry name" value="DUF397"/>
</dbReference>
<comment type="caution">
    <text evidence="2">The sequence shown here is derived from an EMBL/GenBank/DDBJ whole genome shotgun (WGS) entry which is preliminary data.</text>
</comment>
<gene>
    <name evidence="2" type="ORF">GCM10023200_43700</name>
</gene>
<organism evidence="2 3">
    <name type="scientific">Actinomycetospora chlora</name>
    <dbReference type="NCBI Taxonomy" id="663608"/>
    <lineage>
        <taxon>Bacteria</taxon>
        <taxon>Bacillati</taxon>
        <taxon>Actinomycetota</taxon>
        <taxon>Actinomycetes</taxon>
        <taxon>Pseudonocardiales</taxon>
        <taxon>Pseudonocardiaceae</taxon>
        <taxon>Actinomycetospora</taxon>
    </lineage>
</organism>
<protein>
    <recommendedName>
        <fullName evidence="1">DUF397 domain-containing protein</fullName>
    </recommendedName>
</protein>
<proteinExistence type="predicted"/>
<sequence length="98" mass="10172">MPAASFWQCATLLCSQGLCWESPTVGKGFFVIVRTSSMCSTGSCVGVAFGPDCVQVVDTKADDGPTLSFTPAEWSAFVAGVKAGEFDLSSQSPVSHEG</sequence>
<name>A0ABP9C1Z5_9PSEU</name>
<keyword evidence="3" id="KW-1185">Reference proteome</keyword>
<dbReference type="Proteomes" id="UP001500928">
    <property type="component" value="Unassembled WGS sequence"/>
</dbReference>
<reference evidence="3" key="1">
    <citation type="journal article" date="2019" name="Int. J. Syst. Evol. Microbiol.">
        <title>The Global Catalogue of Microorganisms (GCM) 10K type strain sequencing project: providing services to taxonomists for standard genome sequencing and annotation.</title>
        <authorList>
            <consortium name="The Broad Institute Genomics Platform"/>
            <consortium name="The Broad Institute Genome Sequencing Center for Infectious Disease"/>
            <person name="Wu L."/>
            <person name="Ma J."/>
        </authorList>
    </citation>
    <scope>NUCLEOTIDE SEQUENCE [LARGE SCALE GENOMIC DNA]</scope>
    <source>
        <strain evidence="3">JCM 17979</strain>
    </source>
</reference>
<feature type="domain" description="DUF397" evidence="1">
    <location>
        <begin position="34"/>
        <end position="82"/>
    </location>
</feature>
<dbReference type="EMBL" id="BAABHO010000041">
    <property type="protein sequence ID" value="GAA4801908.1"/>
    <property type="molecule type" value="Genomic_DNA"/>
</dbReference>
<dbReference type="Pfam" id="PF04149">
    <property type="entry name" value="DUF397"/>
    <property type="match status" value="1"/>
</dbReference>
<evidence type="ECO:0000259" key="1">
    <source>
        <dbReference type="Pfam" id="PF04149"/>
    </source>
</evidence>
<accession>A0ABP9C1Z5</accession>
<evidence type="ECO:0000313" key="3">
    <source>
        <dbReference type="Proteomes" id="UP001500928"/>
    </source>
</evidence>
<evidence type="ECO:0000313" key="2">
    <source>
        <dbReference type="EMBL" id="GAA4801908.1"/>
    </source>
</evidence>